<keyword evidence="1" id="KW-1133">Transmembrane helix</keyword>
<evidence type="ECO:0000313" key="2">
    <source>
        <dbReference type="EMBL" id="CAG6648165.1"/>
    </source>
</evidence>
<feature type="transmembrane region" description="Helical" evidence="1">
    <location>
        <begin position="50"/>
        <end position="73"/>
    </location>
</feature>
<name>A0A8D8REE7_9HEMI</name>
<evidence type="ECO:0000256" key="1">
    <source>
        <dbReference type="SAM" id="Phobius"/>
    </source>
</evidence>
<proteinExistence type="predicted"/>
<reference evidence="2" key="1">
    <citation type="submission" date="2021-05" db="EMBL/GenBank/DDBJ databases">
        <authorList>
            <person name="Alioto T."/>
            <person name="Alioto T."/>
            <person name="Gomez Garrido J."/>
        </authorList>
    </citation>
    <scope>NUCLEOTIDE SEQUENCE</scope>
</reference>
<accession>A0A8D8REE7</accession>
<dbReference type="AlphaFoldDB" id="A0A8D8REE7"/>
<keyword evidence="1" id="KW-0812">Transmembrane</keyword>
<dbReference type="EMBL" id="HBUF01150751">
    <property type="protein sequence ID" value="CAG6648165.1"/>
    <property type="molecule type" value="Transcribed_RNA"/>
</dbReference>
<protein>
    <submittedName>
        <fullName evidence="2">Uncharacterized protein</fullName>
    </submittedName>
</protein>
<sequence>MFVYNIVHVCMYLNLNFTFLEIRIINYSNELSALNNPVFSLSYPDFNEPFFSIFFLLYLFLRLLIIIGFPMRVETRINFARRHKYINKIRFSYFDVFTK</sequence>
<organism evidence="2">
    <name type="scientific">Cacopsylla melanoneura</name>
    <dbReference type="NCBI Taxonomy" id="428564"/>
    <lineage>
        <taxon>Eukaryota</taxon>
        <taxon>Metazoa</taxon>
        <taxon>Ecdysozoa</taxon>
        <taxon>Arthropoda</taxon>
        <taxon>Hexapoda</taxon>
        <taxon>Insecta</taxon>
        <taxon>Pterygota</taxon>
        <taxon>Neoptera</taxon>
        <taxon>Paraneoptera</taxon>
        <taxon>Hemiptera</taxon>
        <taxon>Sternorrhyncha</taxon>
        <taxon>Psylloidea</taxon>
        <taxon>Psyllidae</taxon>
        <taxon>Psyllinae</taxon>
        <taxon>Cacopsylla</taxon>
    </lineage>
</organism>
<keyword evidence="1" id="KW-0472">Membrane</keyword>